<protein>
    <submittedName>
        <fullName evidence="2">Hypothetical_protein</fullName>
    </submittedName>
</protein>
<feature type="region of interest" description="Disordered" evidence="1">
    <location>
        <begin position="338"/>
        <end position="398"/>
    </location>
</feature>
<proteinExistence type="predicted"/>
<gene>
    <name evidence="2" type="ORF">HINF_LOCUS37744</name>
</gene>
<keyword evidence="3" id="KW-1185">Reference proteome</keyword>
<accession>A0ABP1JIT3</accession>
<comment type="caution">
    <text evidence="2">The sequence shown here is derived from an EMBL/GenBank/DDBJ whole genome shotgun (WGS) entry which is preliminary data.</text>
</comment>
<organism evidence="2 3">
    <name type="scientific">Hexamita inflata</name>
    <dbReference type="NCBI Taxonomy" id="28002"/>
    <lineage>
        <taxon>Eukaryota</taxon>
        <taxon>Metamonada</taxon>
        <taxon>Diplomonadida</taxon>
        <taxon>Hexamitidae</taxon>
        <taxon>Hexamitinae</taxon>
        <taxon>Hexamita</taxon>
    </lineage>
</organism>
<evidence type="ECO:0000313" key="3">
    <source>
        <dbReference type="Proteomes" id="UP001642409"/>
    </source>
</evidence>
<reference evidence="2 3" key="1">
    <citation type="submission" date="2024-07" db="EMBL/GenBank/DDBJ databases">
        <authorList>
            <person name="Akdeniz Z."/>
        </authorList>
    </citation>
    <scope>NUCLEOTIDE SEQUENCE [LARGE SCALE GENOMIC DNA]</scope>
</reference>
<feature type="compositionally biased region" description="Basic and acidic residues" evidence="1">
    <location>
        <begin position="195"/>
        <end position="221"/>
    </location>
</feature>
<feature type="region of interest" description="Disordered" evidence="1">
    <location>
        <begin position="125"/>
        <end position="285"/>
    </location>
</feature>
<feature type="compositionally biased region" description="Low complexity" evidence="1">
    <location>
        <begin position="536"/>
        <end position="567"/>
    </location>
</feature>
<dbReference type="Proteomes" id="UP001642409">
    <property type="component" value="Unassembled WGS sequence"/>
</dbReference>
<name>A0ABP1JIT3_9EUKA</name>
<evidence type="ECO:0000256" key="1">
    <source>
        <dbReference type="SAM" id="MobiDB-lite"/>
    </source>
</evidence>
<evidence type="ECO:0000313" key="2">
    <source>
        <dbReference type="EMBL" id="CAL6039203.1"/>
    </source>
</evidence>
<feature type="compositionally biased region" description="Low complexity" evidence="1">
    <location>
        <begin position="263"/>
        <end position="278"/>
    </location>
</feature>
<feature type="compositionally biased region" description="Polar residues" evidence="1">
    <location>
        <begin position="239"/>
        <end position="251"/>
    </location>
</feature>
<feature type="region of interest" description="Disordered" evidence="1">
    <location>
        <begin position="536"/>
        <end position="573"/>
    </location>
</feature>
<sequence length="723" mass="83952">MQNAKIIKKYQSTPKTLYFKNATTQTGTDSSASKLVYFKKFGAEVPNVAKKVQADFYFVEEEISQIEINEDEISDYLKENYEIAQIQDINEDNEFRDFNNQDKDGKEDQFVKVVKEDKTVNQVTDQNQMKNEENVEEIETGLERSLPNKEQPKSNKSKEEVVEEIILEMKSSQQMLKDQPSEKEQPKTTKTLGITKEDTKRTVAKDTKPQKPKKQEERRELGMAQSKGGFGSCVPRTRQPATQPQIQQVARRQNRMLENEPRQQVQQQQQQQQQPQQQAFGANYDFMVPPPGAQPIPQNNMAQLQQQQFAVNAQQRLIAPVPQQNMVQMQFMSQQSQIPVPPPVEASKSLLASSSQFKARKQAPPQEESPQLMMKKKVATQAQSKEKKEVQHFQEQPKVQERFEENEEGYDQENIQDHFFAQEHEEQHFISDAAPMAYNLNDDYQIVPIENEEQQYFEPEQNENQNEIMKSPMQFADDFALLEPLFGLFDDNDVSVQTASFSVSSTQQQQQQQNQQANQQYGQVFNGQQANYGQQNQQCGYNQNSYQNNQQNSQFSNQFSNQNSQNNTSMSVSGKEKQSMYQIEQFGQQLLVFINEYFKSQFNGLKEALVYYKQYTRQNGTRVKLNFKKLGDMFNISADDSYNRFEQILQQNLDTWDTDQVKAVKAEVKRQFELTKGMSKKDRAFQIRKQVNTILALEDQVEKNYKQIANVINYQITVLEKSL</sequence>
<dbReference type="EMBL" id="CAXDID020000141">
    <property type="protein sequence ID" value="CAL6039203.1"/>
    <property type="molecule type" value="Genomic_DNA"/>
</dbReference>
<feature type="compositionally biased region" description="Basic and acidic residues" evidence="1">
    <location>
        <begin position="146"/>
        <end position="160"/>
    </location>
</feature>